<protein>
    <submittedName>
        <fullName evidence="4">Alpha-L-glutamate ligase</fullName>
    </submittedName>
</protein>
<keyword evidence="2" id="KW-0547">Nucleotide-binding</keyword>
<name>A0A432YM99_9GAMM</name>
<dbReference type="EMBL" id="PIPY01000004">
    <property type="protein sequence ID" value="RUO62076.1"/>
    <property type="molecule type" value="Genomic_DNA"/>
</dbReference>
<dbReference type="RefSeq" id="WP_126754037.1">
    <property type="nucleotide sequence ID" value="NZ_PIPY01000004.1"/>
</dbReference>
<keyword evidence="4" id="KW-0436">Ligase</keyword>
<evidence type="ECO:0000256" key="1">
    <source>
        <dbReference type="ARBA" id="ARBA00023211"/>
    </source>
</evidence>
<gene>
    <name evidence="4" type="ORF">CWI71_04290</name>
</gene>
<feature type="domain" description="ATP-grasp" evidence="3">
    <location>
        <begin position="100"/>
        <end position="308"/>
    </location>
</feature>
<dbReference type="GO" id="GO:0018169">
    <property type="term" value="F:ribosomal S6-glutamic acid ligase activity"/>
    <property type="evidence" value="ECO:0007669"/>
    <property type="project" value="TreeGrafter"/>
</dbReference>
<dbReference type="Gene3D" id="3.30.470.20">
    <property type="entry name" value="ATP-grasp fold, B domain"/>
    <property type="match status" value="1"/>
</dbReference>
<reference evidence="5" key="1">
    <citation type="journal article" date="2018" name="Front. Microbiol.">
        <title>Genome-Based Analysis Reveals the Taxonomy and Diversity of the Family Idiomarinaceae.</title>
        <authorList>
            <person name="Liu Y."/>
            <person name="Lai Q."/>
            <person name="Shao Z."/>
        </authorList>
    </citation>
    <scope>NUCLEOTIDE SEQUENCE [LARGE SCALE GENOMIC DNA]</scope>
    <source>
        <strain evidence="5">CVS-6</strain>
    </source>
</reference>
<evidence type="ECO:0000256" key="2">
    <source>
        <dbReference type="PROSITE-ProRule" id="PRU00409"/>
    </source>
</evidence>
<evidence type="ECO:0000313" key="4">
    <source>
        <dbReference type="EMBL" id="RUO62076.1"/>
    </source>
</evidence>
<dbReference type="PANTHER" id="PTHR21621:SF0">
    <property type="entry name" value="BETA-CITRYLGLUTAMATE SYNTHASE B-RELATED"/>
    <property type="match status" value="1"/>
</dbReference>
<sequence>MKEIVIIHENDEWLVPLRAEFKQRGVTATEWFLDEGVVPFTESPADAIYYNRMSASSHTRGHRFAPELTKAVLTWLQSFQRTVVNNTQTLALEVCKLSQYAALQRAGLQVPKTHAVVGEQHLVAAAQAFNQWPLIVKPNRGGKGLGVQRFDNLQELQDYLARADSETPLDGTWLLQEYIAPQQPFITRAEFIGQQFLYTVQVNTEDGFELCPADNCSIEERFCPTDQSSEKFTISHHFDDHPIIGKLEAFLRQSNIDVAGIEFIENAEGELFVYDVNTNTNYNQGAEQRAEVPATGMGALADYLIGLAKTS</sequence>
<dbReference type="Proteomes" id="UP000288259">
    <property type="component" value="Unassembled WGS sequence"/>
</dbReference>
<dbReference type="PROSITE" id="PS50975">
    <property type="entry name" value="ATP_GRASP"/>
    <property type="match status" value="1"/>
</dbReference>
<keyword evidence="1" id="KW-0464">Manganese</keyword>
<proteinExistence type="predicted"/>
<dbReference type="InterPro" id="IPR013651">
    <property type="entry name" value="ATP-grasp_RimK-type"/>
</dbReference>
<dbReference type="AlphaFoldDB" id="A0A432YM99"/>
<dbReference type="SUPFAM" id="SSF56059">
    <property type="entry name" value="Glutathione synthetase ATP-binding domain-like"/>
    <property type="match status" value="1"/>
</dbReference>
<keyword evidence="5" id="KW-1185">Reference proteome</keyword>
<dbReference type="GO" id="GO:0005737">
    <property type="term" value="C:cytoplasm"/>
    <property type="evidence" value="ECO:0007669"/>
    <property type="project" value="TreeGrafter"/>
</dbReference>
<dbReference type="OrthoDB" id="4789744at2"/>
<evidence type="ECO:0000313" key="5">
    <source>
        <dbReference type="Proteomes" id="UP000288259"/>
    </source>
</evidence>
<evidence type="ECO:0000259" key="3">
    <source>
        <dbReference type="PROSITE" id="PS50975"/>
    </source>
</evidence>
<organism evidence="4 5">
    <name type="scientific">Pseudidiomarina insulisalsae</name>
    <dbReference type="NCBI Taxonomy" id="575789"/>
    <lineage>
        <taxon>Bacteria</taxon>
        <taxon>Pseudomonadati</taxon>
        <taxon>Pseudomonadota</taxon>
        <taxon>Gammaproteobacteria</taxon>
        <taxon>Alteromonadales</taxon>
        <taxon>Idiomarinaceae</taxon>
        <taxon>Pseudidiomarina</taxon>
    </lineage>
</organism>
<dbReference type="GO" id="GO:0005524">
    <property type="term" value="F:ATP binding"/>
    <property type="evidence" value="ECO:0007669"/>
    <property type="project" value="UniProtKB-UniRule"/>
</dbReference>
<accession>A0A432YM99</accession>
<dbReference type="GO" id="GO:0046872">
    <property type="term" value="F:metal ion binding"/>
    <property type="evidence" value="ECO:0007669"/>
    <property type="project" value="InterPro"/>
</dbReference>
<dbReference type="InterPro" id="IPR011761">
    <property type="entry name" value="ATP-grasp"/>
</dbReference>
<dbReference type="GO" id="GO:0009432">
    <property type="term" value="P:SOS response"/>
    <property type="evidence" value="ECO:0007669"/>
    <property type="project" value="TreeGrafter"/>
</dbReference>
<dbReference type="Pfam" id="PF08443">
    <property type="entry name" value="RimK"/>
    <property type="match status" value="1"/>
</dbReference>
<comment type="caution">
    <text evidence="4">The sequence shown here is derived from an EMBL/GenBank/DDBJ whole genome shotgun (WGS) entry which is preliminary data.</text>
</comment>
<dbReference type="PANTHER" id="PTHR21621">
    <property type="entry name" value="RIBOSOMAL PROTEIN S6 MODIFICATION PROTEIN"/>
    <property type="match status" value="1"/>
</dbReference>
<keyword evidence="2" id="KW-0067">ATP-binding</keyword>